<feature type="domain" description="Chaperone DnaJ C-terminal" evidence="2">
    <location>
        <begin position="70"/>
        <end position="174"/>
    </location>
</feature>
<dbReference type="STRING" id="554065.E1Z2Z4"/>
<protein>
    <recommendedName>
        <fullName evidence="2">Chaperone DnaJ C-terminal domain-containing protein</fullName>
    </recommendedName>
</protein>
<reference evidence="3 4" key="1">
    <citation type="journal article" date="2010" name="Plant Cell">
        <title>The Chlorella variabilis NC64A genome reveals adaptation to photosymbiosis, coevolution with viruses, and cryptic sex.</title>
        <authorList>
            <person name="Blanc G."/>
            <person name="Duncan G."/>
            <person name="Agarkova I."/>
            <person name="Borodovsky M."/>
            <person name="Gurnon J."/>
            <person name="Kuo A."/>
            <person name="Lindquist E."/>
            <person name="Lucas S."/>
            <person name="Pangilinan J."/>
            <person name="Polle J."/>
            <person name="Salamov A."/>
            <person name="Terry A."/>
            <person name="Yamada T."/>
            <person name="Dunigan D.D."/>
            <person name="Grigoriev I.V."/>
            <person name="Claverie J.M."/>
            <person name="Van Etten J.L."/>
        </authorList>
    </citation>
    <scope>NUCLEOTIDE SEQUENCE [LARGE SCALE GENOMIC DNA]</scope>
    <source>
        <strain evidence="3 4">NC64A</strain>
    </source>
</reference>
<dbReference type="InterPro" id="IPR051339">
    <property type="entry name" value="DnaJ_subfamily_B"/>
</dbReference>
<dbReference type="eggNOG" id="KOG0714">
    <property type="taxonomic scope" value="Eukaryota"/>
</dbReference>
<dbReference type="OrthoDB" id="445556at2759"/>
<dbReference type="AlphaFoldDB" id="E1Z2Z4"/>
<dbReference type="GO" id="GO:0006457">
    <property type="term" value="P:protein folding"/>
    <property type="evidence" value="ECO:0007669"/>
    <property type="project" value="InterPro"/>
</dbReference>
<dbReference type="PANTHER" id="PTHR24078:SF553">
    <property type="entry name" value="DNAJ HOMOLOG SUBFAMILY B MEMBER 5"/>
    <property type="match status" value="1"/>
</dbReference>
<sequence>MNAVVEAFDVLSDEGQRAVYDKCRDYMDANPGRGLPVLSPEEAALMRSGVAELSRLRRMGAKATKHPPLEKEVPVSLQKLNGGCTKTVAVERRRVRPAGAAFLSTKNVHCIIRRGSREGDRLVFEGDGEEAVDTLPGDLVLVLRQKPHPQYRRAGPKDLEMFGGSVPRGDLLFGVEVTTIQGKRRLLTGSAFREAAANGGAGGVWRAEVPGQGLYDAGTWLRQQCRHPAEPWEHPAGSLRVQLRVSACLLEEATISCCLAPQPVHLLGSCADEVAAALAAGSVAGMLCHRRCCQKACGHPGSTGEQAGAAAAAVVGEAEAQEQQVEAVRRQVVEAGLLELVWQRFWAGCVVVGVGQGCALLGRQASAGEATLPGSCCGGDGPAAQPPPVLPWYLVRAGGGAQGWAALHAALARPASGTAAAAGLPSGLVGVGVLAGGCWLVDPATGLAEMLAAPSRDALVATAAWTARPDNDPALAGLQEADADWGFFCELGVQGLAQG</sequence>
<dbReference type="InterPro" id="IPR008971">
    <property type="entry name" value="HSP40/DnaJ_pept-bd"/>
</dbReference>
<dbReference type="RefSeq" id="XP_005852180.1">
    <property type="nucleotide sequence ID" value="XM_005852118.1"/>
</dbReference>
<organism evidence="4">
    <name type="scientific">Chlorella variabilis</name>
    <name type="common">Green alga</name>
    <dbReference type="NCBI Taxonomy" id="554065"/>
    <lineage>
        <taxon>Eukaryota</taxon>
        <taxon>Viridiplantae</taxon>
        <taxon>Chlorophyta</taxon>
        <taxon>core chlorophytes</taxon>
        <taxon>Trebouxiophyceae</taxon>
        <taxon>Chlorellales</taxon>
        <taxon>Chlorellaceae</taxon>
        <taxon>Chlorella clade</taxon>
        <taxon>Chlorella</taxon>
    </lineage>
</organism>
<accession>E1Z2Z4</accession>
<dbReference type="GO" id="GO:0051087">
    <property type="term" value="F:protein-folding chaperone binding"/>
    <property type="evidence" value="ECO:0007669"/>
    <property type="project" value="TreeGrafter"/>
</dbReference>
<keyword evidence="4" id="KW-1185">Reference proteome</keyword>
<dbReference type="EMBL" id="GL433835">
    <property type="protein sequence ID" value="EFN60078.1"/>
    <property type="molecule type" value="Genomic_DNA"/>
</dbReference>
<keyword evidence="1" id="KW-0143">Chaperone</keyword>
<dbReference type="GeneID" id="17359396"/>
<evidence type="ECO:0000259" key="2">
    <source>
        <dbReference type="Pfam" id="PF01556"/>
    </source>
</evidence>
<evidence type="ECO:0000256" key="1">
    <source>
        <dbReference type="ARBA" id="ARBA00023186"/>
    </source>
</evidence>
<name>E1Z2Z4_CHLVA</name>
<proteinExistence type="predicted"/>
<gene>
    <name evidence="3" type="ORF">CHLNCDRAFT_133379</name>
</gene>
<dbReference type="InParanoid" id="E1Z2Z4"/>
<dbReference type="GO" id="GO:0005829">
    <property type="term" value="C:cytosol"/>
    <property type="evidence" value="ECO:0007669"/>
    <property type="project" value="TreeGrafter"/>
</dbReference>
<evidence type="ECO:0000313" key="4">
    <source>
        <dbReference type="Proteomes" id="UP000008141"/>
    </source>
</evidence>
<dbReference type="GO" id="GO:0051082">
    <property type="term" value="F:unfolded protein binding"/>
    <property type="evidence" value="ECO:0007669"/>
    <property type="project" value="InterPro"/>
</dbReference>
<evidence type="ECO:0000313" key="3">
    <source>
        <dbReference type="EMBL" id="EFN60078.1"/>
    </source>
</evidence>
<dbReference type="PANTHER" id="PTHR24078">
    <property type="entry name" value="DNAJ HOMOLOG SUBFAMILY C MEMBER"/>
    <property type="match status" value="1"/>
</dbReference>
<dbReference type="SUPFAM" id="SSF49493">
    <property type="entry name" value="HSP40/DnaJ peptide-binding domain"/>
    <property type="match status" value="1"/>
</dbReference>
<dbReference type="KEGG" id="cvr:CHLNCDRAFT_133379"/>
<dbReference type="Proteomes" id="UP000008141">
    <property type="component" value="Unassembled WGS sequence"/>
</dbReference>
<dbReference type="Gene3D" id="2.60.260.20">
    <property type="entry name" value="Urease metallochaperone UreE, N-terminal domain"/>
    <property type="match status" value="1"/>
</dbReference>
<dbReference type="InterPro" id="IPR002939">
    <property type="entry name" value="DnaJ_C"/>
</dbReference>
<dbReference type="Pfam" id="PF01556">
    <property type="entry name" value="DnaJ_C"/>
    <property type="match status" value="1"/>
</dbReference>